<dbReference type="EMBL" id="SWRJ01000001">
    <property type="protein sequence ID" value="NFI20124.1"/>
    <property type="molecule type" value="Genomic_DNA"/>
</dbReference>
<evidence type="ECO:0000313" key="1">
    <source>
        <dbReference type="EMBL" id="NFI20124.1"/>
    </source>
</evidence>
<dbReference type="AlphaFoldDB" id="A0AA44BMX1"/>
<name>A0AA44BMX1_CLOBO</name>
<reference evidence="1 2" key="1">
    <citation type="submission" date="2019-04" db="EMBL/GenBank/DDBJ databases">
        <title>Genome sequencing of Clostridium botulinum Groups I-IV and Clostridium butyricum.</title>
        <authorList>
            <person name="Brunt J."/>
            <person name="Van Vliet A.H.M."/>
            <person name="Stringer S.C."/>
            <person name="Carter A.T."/>
            <person name="Peck M.W."/>
        </authorList>
    </citation>
    <scope>NUCLEOTIDE SEQUENCE [LARGE SCALE GENOMIC DNA]</scope>
    <source>
        <strain evidence="1 2">IFR 15/034</strain>
    </source>
</reference>
<evidence type="ECO:0000313" key="2">
    <source>
        <dbReference type="Proteomes" id="UP000482543"/>
    </source>
</evidence>
<comment type="caution">
    <text evidence="1">The sequence shown here is derived from an EMBL/GenBank/DDBJ whole genome shotgun (WGS) entry which is preliminary data.</text>
</comment>
<dbReference type="Proteomes" id="UP000482543">
    <property type="component" value="Unassembled WGS sequence"/>
</dbReference>
<sequence>MLDLFKKIYEQDELKVKINKDNILFSEKENKEYYITVQYTENEFERFYDSEKSKNLISFFDELKKNKADIQKNTSLIICLKLISIQEIPLSLKNIIFSVEEDEYFFRKYVIIYTENSTKNIELNKNIKEQLHEIIKREDMMKQYQKNCYFSEEFFLAMQLFVKLPFIVYEGDAGQFIPVEDKLEKAIKINDLECIYDKVINFKEELKDDKSEYISKLTDAFLAEKKDNNILNDFFNDFERIE</sequence>
<gene>
    <name evidence="1" type="ORF">FC964_01770</name>
</gene>
<organism evidence="1 2">
    <name type="scientific">Clostridium botulinum</name>
    <dbReference type="NCBI Taxonomy" id="1491"/>
    <lineage>
        <taxon>Bacteria</taxon>
        <taxon>Bacillati</taxon>
        <taxon>Bacillota</taxon>
        <taxon>Clostridia</taxon>
        <taxon>Eubacteriales</taxon>
        <taxon>Clostridiaceae</taxon>
        <taxon>Clostridium</taxon>
    </lineage>
</organism>
<proteinExistence type="predicted"/>
<protein>
    <submittedName>
        <fullName evidence="1">Uncharacterized protein</fullName>
    </submittedName>
</protein>
<dbReference type="Pfam" id="PF20289">
    <property type="entry name" value="MComp1"/>
    <property type="match status" value="1"/>
</dbReference>
<accession>A0AA44BMX1</accession>
<dbReference type="InterPro" id="IPR046905">
    <property type="entry name" value="ABC-3C_MC1"/>
</dbReference>